<dbReference type="Proteomes" id="UP000546464">
    <property type="component" value="Unassembled WGS sequence"/>
</dbReference>
<feature type="domain" description="Damage-control phosphatase ARMT1-like metal-binding" evidence="1">
    <location>
        <begin position="5"/>
        <end position="275"/>
    </location>
</feature>
<dbReference type="PIRSF" id="PIRSF006593">
    <property type="entry name" value="UCP006593"/>
    <property type="match status" value="1"/>
</dbReference>
<proteinExistence type="predicted"/>
<gene>
    <name evidence="2" type="ORF">H5P28_07940</name>
</gene>
<dbReference type="RefSeq" id="WP_185675173.1">
    <property type="nucleotide sequence ID" value="NZ_JACHVB010000020.1"/>
</dbReference>
<sequence length="292" mass="32078">MKTSIDCFSCFIRQGLRAARLAGASEKQQDLVVRAIMGHLLGGNPDESPVELARSVQQIVSEITGQSDPYGDLKSLSNAQAAAWVENLKNTPSTPQTDPLDHAVRLAVAGNVIDYGPQTPFNLESTLERCLREPFAIDHLPLLRERLQSARTLAYLADNAGEIIFDRVLLGELLARFGLEKILFVVREEAFLNDALAEDAETAGILELDQVELVRMGPGIPAPGTPGRAVWEQVRRCDVRLAKGQANAECFDTEPDFFLLFMVKCEMVMRALEEKGLGTTRLGDIVLTHSGY</sequence>
<dbReference type="Gene3D" id="3.40.50.10880">
    <property type="entry name" value="Uncharacterised protein PF01937, DUF89, domain 3"/>
    <property type="match status" value="1"/>
</dbReference>
<keyword evidence="3" id="KW-1185">Reference proteome</keyword>
<dbReference type="InterPro" id="IPR036075">
    <property type="entry name" value="ARMT-1-like_metal-bd_sf"/>
</dbReference>
<accession>A0A842HFZ7</accession>
<reference evidence="2 3" key="1">
    <citation type="submission" date="2020-07" db="EMBL/GenBank/DDBJ databases">
        <authorList>
            <person name="Feng X."/>
        </authorList>
    </citation>
    <scope>NUCLEOTIDE SEQUENCE [LARGE SCALE GENOMIC DNA]</scope>
    <source>
        <strain evidence="2 3">JCM31066</strain>
    </source>
</reference>
<dbReference type="Pfam" id="PF01937">
    <property type="entry name" value="ARMT1-like_dom"/>
    <property type="match status" value="1"/>
</dbReference>
<comment type="caution">
    <text evidence="2">The sequence shown here is derived from an EMBL/GenBank/DDBJ whole genome shotgun (WGS) entry which is preliminary data.</text>
</comment>
<name>A0A842HFZ7_9BACT</name>
<protein>
    <submittedName>
        <fullName evidence="2">DUF89 family protein</fullName>
    </submittedName>
</protein>
<dbReference type="Gene3D" id="1.10.285.20">
    <property type="entry name" value="Uncharacterised protein PF01937, DUF89, domain 2"/>
    <property type="match status" value="1"/>
</dbReference>
<evidence type="ECO:0000259" key="1">
    <source>
        <dbReference type="Pfam" id="PF01937"/>
    </source>
</evidence>
<dbReference type="SUPFAM" id="SSF111321">
    <property type="entry name" value="AF1104-like"/>
    <property type="match status" value="1"/>
</dbReference>
<organism evidence="2 3">
    <name type="scientific">Ruficoccus amylovorans</name>
    <dbReference type="NCBI Taxonomy" id="1804625"/>
    <lineage>
        <taxon>Bacteria</taxon>
        <taxon>Pseudomonadati</taxon>
        <taxon>Verrucomicrobiota</taxon>
        <taxon>Opitutia</taxon>
        <taxon>Puniceicoccales</taxon>
        <taxon>Cerasicoccaceae</taxon>
        <taxon>Ruficoccus</taxon>
    </lineage>
</organism>
<evidence type="ECO:0000313" key="3">
    <source>
        <dbReference type="Proteomes" id="UP000546464"/>
    </source>
</evidence>
<evidence type="ECO:0000313" key="2">
    <source>
        <dbReference type="EMBL" id="MBC2594191.1"/>
    </source>
</evidence>
<dbReference type="AlphaFoldDB" id="A0A842HFZ7"/>
<dbReference type="InterPro" id="IPR002791">
    <property type="entry name" value="ARMT1-like_metal-bd"/>
</dbReference>
<dbReference type="EMBL" id="JACHVB010000020">
    <property type="protein sequence ID" value="MBC2594191.1"/>
    <property type="molecule type" value="Genomic_DNA"/>
</dbReference>
<dbReference type="InterPro" id="IPR014444">
    <property type="entry name" value="PH1575-like"/>
</dbReference>